<dbReference type="InterPro" id="IPR014214">
    <property type="entry name" value="Dipicolinic_acid_synth_B"/>
</dbReference>
<name>A0A133K9J6_HEYCO</name>
<dbReference type="PIRSF" id="PIRSF001390">
    <property type="entry name" value="Dipicolinate_synth_subunit_B"/>
    <property type="match status" value="1"/>
</dbReference>
<proteinExistence type="predicted"/>
<evidence type="ECO:0000313" key="2">
    <source>
        <dbReference type="Proteomes" id="UP000070376"/>
    </source>
</evidence>
<dbReference type="InterPro" id="IPR036551">
    <property type="entry name" value="Flavin_trans-like"/>
</dbReference>
<dbReference type="NCBIfam" id="NF006161">
    <property type="entry name" value="PRK08305.1"/>
    <property type="match status" value="1"/>
</dbReference>
<dbReference type="AlphaFoldDB" id="A0A133K9J6"/>
<dbReference type="Pfam" id="PF02441">
    <property type="entry name" value="Flavoprotein"/>
    <property type="match status" value="1"/>
</dbReference>
<dbReference type="InterPro" id="IPR003382">
    <property type="entry name" value="Flavoprotein"/>
</dbReference>
<dbReference type="NCBIfam" id="TIGR02852">
    <property type="entry name" value="spore_dpaB"/>
    <property type="match status" value="1"/>
</dbReference>
<dbReference type="RefSeq" id="WP_014095403.1">
    <property type="nucleotide sequence ID" value="NZ_CP017888.1"/>
</dbReference>
<reference evidence="2" key="1">
    <citation type="submission" date="2016-01" db="EMBL/GenBank/DDBJ databases">
        <authorList>
            <person name="Mitreva M."/>
            <person name="Pepin K.H."/>
            <person name="Mihindukulasuriya K.A."/>
            <person name="Fulton R."/>
            <person name="Fronick C."/>
            <person name="O'Laughlin M."/>
            <person name="Miner T."/>
            <person name="Herter B."/>
            <person name="Rosa B.A."/>
            <person name="Cordes M."/>
            <person name="Tomlinson C."/>
            <person name="Wollam A."/>
            <person name="Palsikar V.B."/>
            <person name="Mardis E.R."/>
            <person name="Wilson R.K."/>
        </authorList>
    </citation>
    <scope>NUCLEOTIDE SEQUENCE [LARGE SCALE GENOMIC DNA]</scope>
    <source>
        <strain evidence="2">GED7749B</strain>
    </source>
</reference>
<organism evidence="1 2">
    <name type="scientific">Heyndrickxia coagulans</name>
    <name type="common">Weizmannia coagulans</name>
    <dbReference type="NCBI Taxonomy" id="1398"/>
    <lineage>
        <taxon>Bacteria</taxon>
        <taxon>Bacillati</taxon>
        <taxon>Bacillota</taxon>
        <taxon>Bacilli</taxon>
        <taxon>Bacillales</taxon>
        <taxon>Bacillaceae</taxon>
        <taxon>Heyndrickxia</taxon>
    </lineage>
</organism>
<gene>
    <name evidence="1" type="ORF">HMPREF3213_04009</name>
</gene>
<evidence type="ECO:0000313" key="1">
    <source>
        <dbReference type="EMBL" id="KWZ76256.1"/>
    </source>
</evidence>
<comment type="caution">
    <text evidence="1">The sequence shown here is derived from an EMBL/GenBank/DDBJ whole genome shotgun (WGS) entry which is preliminary data.</text>
</comment>
<dbReference type="EMBL" id="LRPN01000211">
    <property type="protein sequence ID" value="KWZ76256.1"/>
    <property type="molecule type" value="Genomic_DNA"/>
</dbReference>
<accession>A0A133K9J6</accession>
<dbReference type="SUPFAM" id="SSF52507">
    <property type="entry name" value="Homo-oligomeric flavin-containing Cys decarboxylases, HFCD"/>
    <property type="match status" value="1"/>
</dbReference>
<dbReference type="GeneID" id="93260094"/>
<dbReference type="GO" id="GO:0003824">
    <property type="term" value="F:catalytic activity"/>
    <property type="evidence" value="ECO:0007669"/>
    <property type="project" value="InterPro"/>
</dbReference>
<protein>
    <submittedName>
        <fullName evidence="1">Dipicolinic acid synthetase, B subunit</fullName>
    </submittedName>
</protein>
<dbReference type="PATRIC" id="fig|1398.22.peg.4015"/>
<sequence>MDVKGKRIGFGLTGSHCTYAAVFPEIEKLVALGAEVIPVVTHTVKTTDTRFGKGSEWVEKIEKCTGQKAIDSIVEAEPLGPTLPLDCMVIAPLTGFTMSKLANALTDSPVLMAAKATLRNLKPVVLGISTNDALGLNGVNLMRLMATKNIYFIPYGQDDPVNKPNSMVARMTALVDTVSLALEGKQIQPVIVERFRDGKSN</sequence>
<dbReference type="Gene3D" id="3.40.50.1950">
    <property type="entry name" value="Flavin prenyltransferase-like"/>
    <property type="match status" value="1"/>
</dbReference>
<dbReference type="Proteomes" id="UP000070376">
    <property type="component" value="Unassembled WGS sequence"/>
</dbReference>